<name>A0A0R3UPK1_MESCO</name>
<dbReference type="AlphaFoldDB" id="A0A0R3UPK1"/>
<accession>A0A0R3UPK1</accession>
<dbReference type="Proteomes" id="UP000267029">
    <property type="component" value="Unassembled WGS sequence"/>
</dbReference>
<organism evidence="3">
    <name type="scientific">Mesocestoides corti</name>
    <name type="common">Flatworm</name>
    <dbReference type="NCBI Taxonomy" id="53468"/>
    <lineage>
        <taxon>Eukaryota</taxon>
        <taxon>Metazoa</taxon>
        <taxon>Spiralia</taxon>
        <taxon>Lophotrochozoa</taxon>
        <taxon>Platyhelminthes</taxon>
        <taxon>Cestoda</taxon>
        <taxon>Eucestoda</taxon>
        <taxon>Cyclophyllidea</taxon>
        <taxon>Mesocestoididae</taxon>
        <taxon>Mesocestoides</taxon>
    </lineage>
</organism>
<proteinExistence type="predicted"/>
<reference evidence="3" key="2">
    <citation type="submission" date="2019-11" db="UniProtKB">
        <authorList>
            <consortium name="WormBaseParasite"/>
        </authorList>
    </citation>
    <scope>IDENTIFICATION</scope>
</reference>
<evidence type="ECO:0000313" key="2">
    <source>
        <dbReference type="Proteomes" id="UP000267029"/>
    </source>
</evidence>
<sequence length="111" mass="12653">MGRANWELDSLQRAHTHHYCVRRGCFSIYLVMLPSPPPTRPIPVPWPRARRVTFCLRTMSRQLPCLRPQLISLRTTLWRYSTAIGSADDPMVSGLGVATEGAHVHDCIRML</sequence>
<keyword evidence="2" id="KW-1185">Reference proteome</keyword>
<evidence type="ECO:0000313" key="3">
    <source>
        <dbReference type="WBParaSite" id="MCU_009900-RA"/>
    </source>
</evidence>
<dbReference type="WBParaSite" id="MCU_009900-RA">
    <property type="protein sequence ID" value="MCU_009900-RA"/>
    <property type="gene ID" value="MCU_009900"/>
</dbReference>
<gene>
    <name evidence="1" type="ORF">MCOS_LOCUS9780</name>
</gene>
<reference evidence="1 2" key="1">
    <citation type="submission" date="2018-10" db="EMBL/GenBank/DDBJ databases">
        <authorList>
            <consortium name="Pathogen Informatics"/>
        </authorList>
    </citation>
    <scope>NUCLEOTIDE SEQUENCE [LARGE SCALE GENOMIC DNA]</scope>
</reference>
<evidence type="ECO:0000313" key="1">
    <source>
        <dbReference type="EMBL" id="VDD83777.1"/>
    </source>
</evidence>
<protein>
    <submittedName>
        <fullName evidence="1 3">Uncharacterized protein</fullName>
    </submittedName>
</protein>
<dbReference type="EMBL" id="UXSR01005837">
    <property type="protein sequence ID" value="VDD83777.1"/>
    <property type="molecule type" value="Genomic_DNA"/>
</dbReference>